<dbReference type="STRING" id="35608.A0A2U1PYB2"/>
<feature type="compositionally biased region" description="Basic and acidic residues" evidence="1">
    <location>
        <begin position="417"/>
        <end position="426"/>
    </location>
</feature>
<name>A0A2U1PYB2_ARTAN</name>
<proteinExistence type="predicted"/>
<dbReference type="Gene3D" id="3.40.395.10">
    <property type="entry name" value="Adenoviral Proteinase, Chain A"/>
    <property type="match status" value="1"/>
</dbReference>
<protein>
    <recommendedName>
        <fullName evidence="4">Ulp1 protease family, C-terminal catalytic domain-containing protein</fullName>
    </recommendedName>
</protein>
<dbReference type="AlphaFoldDB" id="A0A2U1PYB2"/>
<evidence type="ECO:0000313" key="2">
    <source>
        <dbReference type="EMBL" id="PWA90683.1"/>
    </source>
</evidence>
<feature type="compositionally biased region" description="Basic and acidic residues" evidence="1">
    <location>
        <begin position="433"/>
        <end position="454"/>
    </location>
</feature>
<feature type="compositionally biased region" description="Basic and acidic residues" evidence="1">
    <location>
        <begin position="371"/>
        <end position="384"/>
    </location>
</feature>
<comment type="caution">
    <text evidence="2">The sequence shown here is derived from an EMBL/GenBank/DDBJ whole genome shotgun (WGS) entry which is preliminary data.</text>
</comment>
<sequence length="687" mass="79958">MKMLMKEQKLETKGENQAAEKKVEEEKTKEMAEKEGDEEKKEDASKSEEKANGKRKIDENQNDKDAKSKVNEEIDGNEKKKRKVYTMLSGRETVKPLFEAMHGLRIERKKVITQMGFRDLIDFPINEVPTRLAFFVVDCLDIETMNLRLPTGNLQISPQTVKEVLGLPKGSRRLERNEGQREKNDIFEEEWKDQYKDETKLTISAISKQITKTTNTNFIFRMNFLMLVANTFGTCDKSSVAKTTLAYLQYTKFDAMNVPRRLPAFKSWNANLLISRETLELDRIKYFGMVDIIGGLNEEEQTAQKEEIYQMLEDKIESILKSSSIKFATSDDEDDNNGYEKAECGDENREHGNKDVSSSKNDIAAETNDVSSRHKDEKLNEGGKIQYEKSASKKLEDLTDEEFFEVFKEAEWEKFGNQKNVEEKQNEQAGESSQKEKGKEEAGPSSCKSREHSFEFTLGGSQPSFNLGFDTPEEQSKKFNKTESNEEKNQYRLLESPYINEKLPGIIQNEPQCMLTKIDKQYDEFAKMITIQMEDDIRELQFEHVNLHYYLIVFNIIKGTSVIIDNSDSDGTYEGKYKENYEFVRGVFAKHLTTYQHPKGDELMNQKRKPTILNMSWRTKKEKIDCGLYMMLHMEHYQGKSRTKWDTGMLKENDINHRMQINNLRAKYVAKMMLHEPKTQTKKKQRH</sequence>
<dbReference type="PANTHER" id="PTHR34835">
    <property type="entry name" value="OS07G0283600 PROTEIN-RELATED"/>
    <property type="match status" value="1"/>
</dbReference>
<feature type="compositionally biased region" description="Basic and acidic residues" evidence="1">
    <location>
        <begin position="338"/>
        <end position="354"/>
    </location>
</feature>
<accession>A0A2U1PYB2</accession>
<dbReference type="EMBL" id="PKPP01000609">
    <property type="protein sequence ID" value="PWA90683.1"/>
    <property type="molecule type" value="Genomic_DNA"/>
</dbReference>
<feature type="region of interest" description="Disordered" evidence="1">
    <location>
        <begin position="417"/>
        <end position="485"/>
    </location>
</feature>
<organism evidence="2 3">
    <name type="scientific">Artemisia annua</name>
    <name type="common">Sweet wormwood</name>
    <dbReference type="NCBI Taxonomy" id="35608"/>
    <lineage>
        <taxon>Eukaryota</taxon>
        <taxon>Viridiplantae</taxon>
        <taxon>Streptophyta</taxon>
        <taxon>Embryophyta</taxon>
        <taxon>Tracheophyta</taxon>
        <taxon>Spermatophyta</taxon>
        <taxon>Magnoliopsida</taxon>
        <taxon>eudicotyledons</taxon>
        <taxon>Gunneridae</taxon>
        <taxon>Pentapetalae</taxon>
        <taxon>asterids</taxon>
        <taxon>campanulids</taxon>
        <taxon>Asterales</taxon>
        <taxon>Asteraceae</taxon>
        <taxon>Asteroideae</taxon>
        <taxon>Anthemideae</taxon>
        <taxon>Artemisiinae</taxon>
        <taxon>Artemisia</taxon>
    </lineage>
</organism>
<evidence type="ECO:0000313" key="3">
    <source>
        <dbReference type="Proteomes" id="UP000245207"/>
    </source>
</evidence>
<dbReference type="Proteomes" id="UP000245207">
    <property type="component" value="Unassembled WGS sequence"/>
</dbReference>
<keyword evidence="3" id="KW-1185">Reference proteome</keyword>
<feature type="region of interest" description="Disordered" evidence="1">
    <location>
        <begin position="327"/>
        <end position="384"/>
    </location>
</feature>
<evidence type="ECO:0000256" key="1">
    <source>
        <dbReference type="SAM" id="MobiDB-lite"/>
    </source>
</evidence>
<feature type="compositionally biased region" description="Basic and acidic residues" evidence="1">
    <location>
        <begin position="474"/>
        <end position="485"/>
    </location>
</feature>
<evidence type="ECO:0008006" key="4">
    <source>
        <dbReference type="Google" id="ProtNLM"/>
    </source>
</evidence>
<gene>
    <name evidence="2" type="ORF">CTI12_AA097870</name>
</gene>
<feature type="region of interest" description="Disordered" evidence="1">
    <location>
        <begin position="1"/>
        <end position="75"/>
    </location>
</feature>
<reference evidence="2 3" key="1">
    <citation type="journal article" date="2018" name="Mol. Plant">
        <title>The genome of Artemisia annua provides insight into the evolution of Asteraceae family and artemisinin biosynthesis.</title>
        <authorList>
            <person name="Shen Q."/>
            <person name="Zhang L."/>
            <person name="Liao Z."/>
            <person name="Wang S."/>
            <person name="Yan T."/>
            <person name="Shi P."/>
            <person name="Liu M."/>
            <person name="Fu X."/>
            <person name="Pan Q."/>
            <person name="Wang Y."/>
            <person name="Lv Z."/>
            <person name="Lu X."/>
            <person name="Zhang F."/>
            <person name="Jiang W."/>
            <person name="Ma Y."/>
            <person name="Chen M."/>
            <person name="Hao X."/>
            <person name="Li L."/>
            <person name="Tang Y."/>
            <person name="Lv G."/>
            <person name="Zhou Y."/>
            <person name="Sun X."/>
            <person name="Brodelius P.E."/>
            <person name="Rose J.K.C."/>
            <person name="Tang K."/>
        </authorList>
    </citation>
    <scope>NUCLEOTIDE SEQUENCE [LARGE SCALE GENOMIC DNA]</scope>
    <source>
        <strain evidence="3">cv. Huhao1</strain>
        <tissue evidence="2">Leaf</tissue>
    </source>
</reference>